<organism evidence="9 10">
    <name type="scientific">Malassezia pachydermatis</name>
    <dbReference type="NCBI Taxonomy" id="77020"/>
    <lineage>
        <taxon>Eukaryota</taxon>
        <taxon>Fungi</taxon>
        <taxon>Dikarya</taxon>
        <taxon>Basidiomycota</taxon>
        <taxon>Ustilaginomycotina</taxon>
        <taxon>Malasseziomycetes</taxon>
        <taxon>Malasseziales</taxon>
        <taxon>Malasseziaceae</taxon>
        <taxon>Malassezia</taxon>
    </lineage>
</organism>
<dbReference type="GO" id="GO:0000467">
    <property type="term" value="P:exonucleolytic trimming to generate mature 3'-end of 5.8S rRNA from tricistronic rRNA transcript (SSU-rRNA, 5.8S rRNA, LSU-rRNA)"/>
    <property type="evidence" value="ECO:0007669"/>
    <property type="project" value="TreeGrafter"/>
</dbReference>
<dbReference type="GO" id="GO:0071035">
    <property type="term" value="P:nuclear polyadenylation-dependent rRNA catabolic process"/>
    <property type="evidence" value="ECO:0007669"/>
    <property type="project" value="TreeGrafter"/>
</dbReference>
<dbReference type="GeneID" id="28727981"/>
<evidence type="ECO:0000256" key="1">
    <source>
        <dbReference type="ARBA" id="ARBA00004496"/>
    </source>
</evidence>
<dbReference type="GO" id="GO:0071038">
    <property type="term" value="P:TRAMP-dependent tRNA surveillance pathway"/>
    <property type="evidence" value="ECO:0007669"/>
    <property type="project" value="TreeGrafter"/>
</dbReference>
<dbReference type="SUPFAM" id="SSF55666">
    <property type="entry name" value="Ribonuclease PH domain 2-like"/>
    <property type="match status" value="1"/>
</dbReference>
<dbReference type="PANTHER" id="PTHR11097:SF8">
    <property type="entry name" value="EXOSOME COMPLEX COMPONENT RRP42"/>
    <property type="match status" value="1"/>
</dbReference>
<dbReference type="GO" id="GO:0034473">
    <property type="term" value="P:U1 snRNA 3'-end processing"/>
    <property type="evidence" value="ECO:0007669"/>
    <property type="project" value="TreeGrafter"/>
</dbReference>
<dbReference type="GO" id="GO:0071028">
    <property type="term" value="P:nuclear mRNA surveillance"/>
    <property type="evidence" value="ECO:0007669"/>
    <property type="project" value="TreeGrafter"/>
</dbReference>
<dbReference type="InterPro" id="IPR050590">
    <property type="entry name" value="Exosome_comp_Rrp42_subfam"/>
</dbReference>
<dbReference type="GO" id="GO:0005730">
    <property type="term" value="C:nucleolus"/>
    <property type="evidence" value="ECO:0007669"/>
    <property type="project" value="UniProtKB-SubCell"/>
</dbReference>
<dbReference type="OrthoDB" id="272245at2759"/>
<comment type="similarity">
    <text evidence="3">Belongs to the RNase PH family.</text>
</comment>
<sequence length="332" mass="35950">MAPAALSRAERSFLLDGLQASPAHRPDGRTLSEFRAIEVEAPASQQADGSARVLLGSTEVLCGVKAEIETMDAPVVPMQVGSSSTEKAFRPWMPSMPRVQALVEYSPALLHEHNATELGMMTSLIQDMIQACFAEAGTMLGPFTARQFIVVPSSKYWKLHLDVYVMSWSGGNVLDAVFAAVYSALWDTRLPSTQILATDTTQEDTNVGEDDPAGIKYITRGHANAPGHAESHAVDFALASEWDDGVPLHGRDDMPVCVSVYPVRDTFLLDPTLEEESALSSSIAVLASASGRVYGLRQRGEGELNLDTIHQATEVGVYYAKQLASTLQTYFD</sequence>
<name>A0A0M9VN75_9BASI</name>
<dbReference type="InterPro" id="IPR001247">
    <property type="entry name" value="ExoRNase_PH_dom1"/>
</dbReference>
<evidence type="ECO:0000256" key="2">
    <source>
        <dbReference type="ARBA" id="ARBA00004604"/>
    </source>
</evidence>
<dbReference type="InterPro" id="IPR036345">
    <property type="entry name" value="ExoRNase_PH_dom2_sf"/>
</dbReference>
<keyword evidence="10" id="KW-1185">Reference proteome</keyword>
<dbReference type="InterPro" id="IPR015847">
    <property type="entry name" value="ExoRNase_PH_dom2"/>
</dbReference>
<accession>A0A0M9VN75</accession>
<evidence type="ECO:0000256" key="5">
    <source>
        <dbReference type="ARBA" id="ARBA00022835"/>
    </source>
</evidence>
<dbReference type="RefSeq" id="XP_017990657.1">
    <property type="nucleotide sequence ID" value="XM_018136106.1"/>
</dbReference>
<dbReference type="Pfam" id="PF01138">
    <property type="entry name" value="RNase_PH"/>
    <property type="match status" value="1"/>
</dbReference>
<dbReference type="GO" id="GO:0000177">
    <property type="term" value="C:cytoplasmic exosome (RNase complex)"/>
    <property type="evidence" value="ECO:0007669"/>
    <property type="project" value="TreeGrafter"/>
</dbReference>
<proteinExistence type="inferred from homology"/>
<evidence type="ECO:0000256" key="6">
    <source>
        <dbReference type="ARBA" id="ARBA00042523"/>
    </source>
</evidence>
<feature type="domain" description="Exoribonuclease phosphorolytic" evidence="8">
    <location>
        <begin position="253"/>
        <end position="316"/>
    </location>
</feature>
<dbReference type="PANTHER" id="PTHR11097">
    <property type="entry name" value="EXOSOME COMPLEX EXONUCLEASE RIBOSOMAL RNA PROCESSING PROTEIN"/>
    <property type="match status" value="1"/>
</dbReference>
<evidence type="ECO:0000259" key="7">
    <source>
        <dbReference type="Pfam" id="PF01138"/>
    </source>
</evidence>
<dbReference type="Proteomes" id="UP000037751">
    <property type="component" value="Unassembled WGS sequence"/>
</dbReference>
<evidence type="ECO:0000256" key="4">
    <source>
        <dbReference type="ARBA" id="ARBA00022490"/>
    </source>
</evidence>
<protein>
    <recommendedName>
        <fullName evidence="6">Ribosomal RNA-processing protein 42</fullName>
    </recommendedName>
</protein>
<evidence type="ECO:0000259" key="8">
    <source>
        <dbReference type="Pfam" id="PF03725"/>
    </source>
</evidence>
<reference evidence="9 10" key="1">
    <citation type="submission" date="2015-07" db="EMBL/GenBank/DDBJ databases">
        <title>Draft Genome Sequence of Malassezia furfur CBS1878 and Malassezia pachydermatis CBS1879.</title>
        <authorList>
            <person name="Triana S."/>
            <person name="Ohm R."/>
            <person name="Gonzalez A."/>
            <person name="DeCock H."/>
            <person name="Restrepo S."/>
            <person name="Celis A."/>
        </authorList>
    </citation>
    <scope>NUCLEOTIDE SEQUENCE [LARGE SCALE GENOMIC DNA]</scope>
    <source>
        <strain evidence="9 10">CBS 1879</strain>
    </source>
</reference>
<dbReference type="GO" id="GO:0034476">
    <property type="term" value="P:U5 snRNA 3'-end processing"/>
    <property type="evidence" value="ECO:0007669"/>
    <property type="project" value="TreeGrafter"/>
</dbReference>
<dbReference type="VEuPathDB" id="FungiDB:Malapachy_1603"/>
<dbReference type="GO" id="GO:0000176">
    <property type="term" value="C:nuclear exosome (RNase complex)"/>
    <property type="evidence" value="ECO:0007669"/>
    <property type="project" value="TreeGrafter"/>
</dbReference>
<evidence type="ECO:0000313" key="10">
    <source>
        <dbReference type="Proteomes" id="UP000037751"/>
    </source>
</evidence>
<dbReference type="EMBL" id="LGAV01000007">
    <property type="protein sequence ID" value="KOS13025.1"/>
    <property type="molecule type" value="Genomic_DNA"/>
</dbReference>
<dbReference type="AlphaFoldDB" id="A0A0M9VN75"/>
<dbReference type="Pfam" id="PF03725">
    <property type="entry name" value="RNase_PH_C"/>
    <property type="match status" value="1"/>
</dbReference>
<dbReference type="InterPro" id="IPR027408">
    <property type="entry name" value="PNPase/RNase_PH_dom_sf"/>
</dbReference>
<keyword evidence="4" id="KW-0963">Cytoplasm</keyword>
<gene>
    <name evidence="9" type="ORF">Malapachy_1603</name>
</gene>
<evidence type="ECO:0000313" key="9">
    <source>
        <dbReference type="EMBL" id="KOS13025.1"/>
    </source>
</evidence>
<dbReference type="GO" id="GO:0035925">
    <property type="term" value="F:mRNA 3'-UTR AU-rich region binding"/>
    <property type="evidence" value="ECO:0007669"/>
    <property type="project" value="TreeGrafter"/>
</dbReference>
<dbReference type="STRING" id="77020.A0A0M9VN75"/>
<dbReference type="InterPro" id="IPR020568">
    <property type="entry name" value="Ribosomal_Su5_D2-typ_SF"/>
</dbReference>
<feature type="domain" description="Exoribonuclease phosphorolytic" evidence="7">
    <location>
        <begin position="33"/>
        <end position="191"/>
    </location>
</feature>
<keyword evidence="5" id="KW-0271">Exosome</keyword>
<comment type="subcellular location">
    <subcellularLocation>
        <location evidence="1">Cytoplasm</location>
    </subcellularLocation>
    <subcellularLocation>
        <location evidence="2">Nucleus</location>
        <location evidence="2">Nucleolus</location>
    </subcellularLocation>
</comment>
<dbReference type="Gene3D" id="3.30.230.70">
    <property type="entry name" value="GHMP Kinase, N-terminal domain"/>
    <property type="match status" value="1"/>
</dbReference>
<evidence type="ECO:0000256" key="3">
    <source>
        <dbReference type="ARBA" id="ARBA00006678"/>
    </source>
</evidence>
<dbReference type="GO" id="GO:0016075">
    <property type="term" value="P:rRNA catabolic process"/>
    <property type="evidence" value="ECO:0007669"/>
    <property type="project" value="TreeGrafter"/>
</dbReference>
<dbReference type="GO" id="GO:0034475">
    <property type="term" value="P:U4 snRNA 3'-end processing"/>
    <property type="evidence" value="ECO:0007669"/>
    <property type="project" value="TreeGrafter"/>
</dbReference>
<dbReference type="SUPFAM" id="SSF54211">
    <property type="entry name" value="Ribosomal protein S5 domain 2-like"/>
    <property type="match status" value="1"/>
</dbReference>
<comment type="caution">
    <text evidence="9">The sequence shown here is derived from an EMBL/GenBank/DDBJ whole genome shotgun (WGS) entry which is preliminary data.</text>
</comment>